<reference evidence="1 2" key="1">
    <citation type="submission" date="2023-11" db="EMBL/GenBank/DDBJ databases">
        <title>Halocaridina rubra genome assembly.</title>
        <authorList>
            <person name="Smith C."/>
        </authorList>
    </citation>
    <scope>NUCLEOTIDE SEQUENCE [LARGE SCALE GENOMIC DNA]</scope>
    <source>
        <strain evidence="1">EP-1</strain>
        <tissue evidence="1">Whole</tissue>
    </source>
</reference>
<dbReference type="EMBL" id="JAXCGZ010011483">
    <property type="protein sequence ID" value="KAK7074706.1"/>
    <property type="molecule type" value="Genomic_DNA"/>
</dbReference>
<dbReference type="Proteomes" id="UP001381693">
    <property type="component" value="Unassembled WGS sequence"/>
</dbReference>
<name>A0AAN8ZZN0_HALRR</name>
<evidence type="ECO:0000313" key="2">
    <source>
        <dbReference type="Proteomes" id="UP001381693"/>
    </source>
</evidence>
<keyword evidence="2" id="KW-1185">Reference proteome</keyword>
<proteinExistence type="predicted"/>
<organism evidence="1 2">
    <name type="scientific">Halocaridina rubra</name>
    <name type="common">Hawaiian red shrimp</name>
    <dbReference type="NCBI Taxonomy" id="373956"/>
    <lineage>
        <taxon>Eukaryota</taxon>
        <taxon>Metazoa</taxon>
        <taxon>Ecdysozoa</taxon>
        <taxon>Arthropoda</taxon>
        <taxon>Crustacea</taxon>
        <taxon>Multicrustacea</taxon>
        <taxon>Malacostraca</taxon>
        <taxon>Eumalacostraca</taxon>
        <taxon>Eucarida</taxon>
        <taxon>Decapoda</taxon>
        <taxon>Pleocyemata</taxon>
        <taxon>Caridea</taxon>
        <taxon>Atyoidea</taxon>
        <taxon>Atyidae</taxon>
        <taxon>Halocaridina</taxon>
    </lineage>
</organism>
<sequence>MAHLPSFNEKEGCLMWPANALIEHYPYMVRLCPHLPPPLSHPQTGAWGFDDCSQWWCQSSPPPHLSHVSRPVNALSMKGCNLAAHLRRQLPMGQSKSCPPCVGRFSRPSYTLFRKRLSIVVPVTDANANFVMTSTGGQLPLGWSRHIASSGRLRSLGCLIGVT</sequence>
<protein>
    <submittedName>
        <fullName evidence="1">Uncharacterized protein</fullName>
    </submittedName>
</protein>
<gene>
    <name evidence="1" type="ORF">SK128_003081</name>
</gene>
<accession>A0AAN8ZZN0</accession>
<dbReference type="AlphaFoldDB" id="A0AAN8ZZN0"/>
<comment type="caution">
    <text evidence="1">The sequence shown here is derived from an EMBL/GenBank/DDBJ whole genome shotgun (WGS) entry which is preliminary data.</text>
</comment>
<evidence type="ECO:0000313" key="1">
    <source>
        <dbReference type="EMBL" id="KAK7074706.1"/>
    </source>
</evidence>